<dbReference type="EMBL" id="FMAC01000011">
    <property type="protein sequence ID" value="SCB35247.1"/>
    <property type="molecule type" value="Genomic_DNA"/>
</dbReference>
<reference evidence="2" key="1">
    <citation type="submission" date="2016-08" db="EMBL/GenBank/DDBJ databases">
        <authorList>
            <person name="Varghese N."/>
            <person name="Submissions Spin"/>
        </authorList>
    </citation>
    <scope>NUCLEOTIDE SEQUENCE [LARGE SCALE GENOMIC DNA]</scope>
    <source>
        <strain evidence="2">CCBAU 57015</strain>
    </source>
</reference>
<proteinExistence type="predicted"/>
<dbReference type="AlphaFoldDB" id="A0A1C3W565"/>
<sequence length="76" mass="8843">MHVADKLIQMLAGQHRKLSFQDRKQSSLCRLYKEYGLCCIEFTRDSSGVLHHFCERQNLSLAFLSFKISHSQSPNK</sequence>
<protein>
    <submittedName>
        <fullName evidence="1">Uncharacterized protein</fullName>
    </submittedName>
</protein>
<organism evidence="1 2">
    <name type="scientific">Rhizobium hainanense</name>
    <dbReference type="NCBI Taxonomy" id="52131"/>
    <lineage>
        <taxon>Bacteria</taxon>
        <taxon>Pseudomonadati</taxon>
        <taxon>Pseudomonadota</taxon>
        <taxon>Alphaproteobacteria</taxon>
        <taxon>Hyphomicrobiales</taxon>
        <taxon>Rhizobiaceae</taxon>
        <taxon>Rhizobium/Agrobacterium group</taxon>
        <taxon>Rhizobium</taxon>
    </lineage>
</organism>
<accession>A0A1C3W565</accession>
<dbReference type="Proteomes" id="UP000186228">
    <property type="component" value="Unassembled WGS sequence"/>
</dbReference>
<evidence type="ECO:0000313" key="2">
    <source>
        <dbReference type="Proteomes" id="UP000186228"/>
    </source>
</evidence>
<evidence type="ECO:0000313" key="1">
    <source>
        <dbReference type="EMBL" id="SCB35247.1"/>
    </source>
</evidence>
<name>A0A1C3W565_9HYPH</name>
<keyword evidence="2" id="KW-1185">Reference proteome</keyword>
<gene>
    <name evidence="1" type="ORF">GA0061100_111154</name>
</gene>